<evidence type="ECO:0000313" key="2">
    <source>
        <dbReference type="Proteomes" id="UP000492821"/>
    </source>
</evidence>
<dbReference type="Proteomes" id="UP000492821">
    <property type="component" value="Unassembled WGS sequence"/>
</dbReference>
<keyword evidence="2" id="KW-1185">Reference proteome</keyword>
<evidence type="ECO:0000313" key="3">
    <source>
        <dbReference type="WBParaSite" id="Pan_g1573.t1"/>
    </source>
</evidence>
<name>A0A7E4V2J4_PANRE</name>
<sequence>MTRKYTKRPPPPSPPPRPTTRQSAVLKILLRVYDQDSDNGAKDLLRLYEREKKDKYLKEEFCAELSHRTALFFFAGKVDERLKVHDAIAGFIVDCYKKHHDADVLGCVQRAIEQYDEDPRSPDPIATLPFVSKVLSHSLITDTPGESNIPTVIDQEVFKQLYTHIAKHGLIKNEEIAAKVISAVKPFQDKAINKHFEIDLQAKTIIYTGFARPSPETRQISVEALCPSDKVEILMVFRMLEDPALDVRHAAAQKLIDGKLIGEIPRDLIIGLLKKSDLFISDDNSSPMYTLLFKIADEAYSLLHPSLRDSDDPDSPETFSKQLKSFLYMQITYRIANDMLPVMPFAFDYLLEKYGIEATRFLDIYIACWPNAIQMPSYKFVLIRNDPSPRVIHEMMLLVTTWLSLIQYACAPDQPMRNLAETMLLPDLRDFARFFVDFWKHLGKWAKRLAGMADIGMLLNAMAFHVFEISKYLPRHDSDTAFWRKAIVAALADTSFSAGLKVIVPMVREWMEKHLNVKDKPLHALLTVGAFLRRLIASQEQQARAIFEVSDDELPNMPKDRLFRITHILTAVLSSGYFTTQPQLVVKPYEFIFKVLNHLPSTEISLDFASVLTSSLQLCPPERSIHALRAILDKPEPFAPCFLDGLAYGIRILGLSKVNRIYFSDGYQLPGHLSSPNSPRCVTSLLLRLLYHDDDQIVLKACSVIMDLILFDIKHDQFRYAGAKFLCYAFKKSQPFEKKQFARRFWLQFSTISKDNQCRLSQYFVDVLRQDGIDTDLDYTGMATFVVNATTFDVLSKDALNRFGTAHYTLIQELLNFILSDPKKTHHHSLISKVLDRCEYSNAVELELLDGLIAKAKRIMEAVKPMKRISTIIFHRLNLVRRYIEFNGQVTITTEVNNLENRLHLLLLCTAMNPGGQTFNDATSNVSRLDGDSNTSTLTDRLPDASNEANSISNGYDETANEDATSTTNQTNTDATTITQEDSNPSNADNSTSTDGQKAQTSKTAHTRLFNNRNLTFTDLWTSYGRPFGEATDDEFDDIEETLDASAPQIKGKSKKLDVTYVEATACMRSAKQKGKNAPNA</sequence>
<feature type="region of interest" description="Disordered" evidence="1">
    <location>
        <begin position="1"/>
        <end position="21"/>
    </location>
</feature>
<feature type="compositionally biased region" description="Pro residues" evidence="1">
    <location>
        <begin position="8"/>
        <end position="18"/>
    </location>
</feature>
<reference evidence="2" key="1">
    <citation type="journal article" date="2013" name="Genetics">
        <title>The draft genome and transcriptome of Panagrellus redivivus are shaped by the harsh demands of a free-living lifestyle.</title>
        <authorList>
            <person name="Srinivasan J."/>
            <person name="Dillman A.R."/>
            <person name="Macchietto M.G."/>
            <person name="Heikkinen L."/>
            <person name="Lakso M."/>
            <person name="Fracchia K.M."/>
            <person name="Antoshechkin I."/>
            <person name="Mortazavi A."/>
            <person name="Wong G."/>
            <person name="Sternberg P.W."/>
        </authorList>
    </citation>
    <scope>NUCLEOTIDE SEQUENCE [LARGE SCALE GENOMIC DNA]</scope>
    <source>
        <strain evidence="2">MT8872</strain>
    </source>
</reference>
<feature type="compositionally biased region" description="Low complexity" evidence="1">
    <location>
        <begin position="963"/>
        <end position="980"/>
    </location>
</feature>
<feature type="compositionally biased region" description="Polar residues" evidence="1">
    <location>
        <begin position="981"/>
        <end position="1007"/>
    </location>
</feature>
<reference evidence="3" key="2">
    <citation type="submission" date="2020-10" db="UniProtKB">
        <authorList>
            <consortium name="WormBaseParasite"/>
        </authorList>
    </citation>
    <scope>IDENTIFICATION</scope>
</reference>
<proteinExistence type="predicted"/>
<feature type="compositionally biased region" description="Polar residues" evidence="1">
    <location>
        <begin position="947"/>
        <end position="956"/>
    </location>
</feature>
<evidence type="ECO:0000256" key="1">
    <source>
        <dbReference type="SAM" id="MobiDB-lite"/>
    </source>
</evidence>
<feature type="compositionally biased region" description="Polar residues" evidence="1">
    <location>
        <begin position="921"/>
        <end position="939"/>
    </location>
</feature>
<feature type="region of interest" description="Disordered" evidence="1">
    <location>
        <begin position="921"/>
        <end position="1007"/>
    </location>
</feature>
<accession>A0A7E4V2J4</accession>
<protein>
    <submittedName>
        <fullName evidence="3">MIF4G domain-containing protein</fullName>
    </submittedName>
</protein>
<dbReference type="WBParaSite" id="Pan_g1573.t1">
    <property type="protein sequence ID" value="Pan_g1573.t1"/>
    <property type="gene ID" value="Pan_g1573"/>
</dbReference>
<dbReference type="AlphaFoldDB" id="A0A7E4V2J4"/>
<organism evidence="2 3">
    <name type="scientific">Panagrellus redivivus</name>
    <name type="common">Microworm</name>
    <dbReference type="NCBI Taxonomy" id="6233"/>
    <lineage>
        <taxon>Eukaryota</taxon>
        <taxon>Metazoa</taxon>
        <taxon>Ecdysozoa</taxon>
        <taxon>Nematoda</taxon>
        <taxon>Chromadorea</taxon>
        <taxon>Rhabditida</taxon>
        <taxon>Tylenchina</taxon>
        <taxon>Panagrolaimomorpha</taxon>
        <taxon>Panagrolaimoidea</taxon>
        <taxon>Panagrolaimidae</taxon>
        <taxon>Panagrellus</taxon>
    </lineage>
</organism>